<dbReference type="Gene3D" id="3.30.428.70">
    <property type="match status" value="1"/>
</dbReference>
<dbReference type="EMBL" id="HBIU01011822">
    <property type="protein sequence ID" value="CAE0626567.1"/>
    <property type="molecule type" value="Transcribed_RNA"/>
</dbReference>
<protein>
    <recommendedName>
        <fullName evidence="1">ATP adenylyltransferase C-terminal domain-containing protein</fullName>
    </recommendedName>
</protein>
<dbReference type="GO" id="GO:0005524">
    <property type="term" value="F:ATP binding"/>
    <property type="evidence" value="ECO:0007669"/>
    <property type="project" value="InterPro"/>
</dbReference>
<gene>
    <name evidence="2" type="ORF">HAKA00212_LOCUS5242</name>
</gene>
<dbReference type="InterPro" id="IPR019200">
    <property type="entry name" value="ATP_adenylylTrfase_C"/>
</dbReference>
<evidence type="ECO:0000313" key="2">
    <source>
        <dbReference type="EMBL" id="CAE0626567.1"/>
    </source>
</evidence>
<dbReference type="PANTHER" id="PTHR38420:SF1">
    <property type="entry name" value="PUTATIVE (AFU_ORTHOLOGUE AFUA_5G14690)-RELATED"/>
    <property type="match status" value="1"/>
</dbReference>
<name>A0A6V1NM67_HETAK</name>
<proteinExistence type="predicted"/>
<dbReference type="InterPro" id="IPR043171">
    <property type="entry name" value="Ap4A_phos1/2-like"/>
</dbReference>
<dbReference type="PANTHER" id="PTHR38420">
    <property type="entry name" value="AP-4-A PHOSPHORYLASE II"/>
    <property type="match status" value="1"/>
</dbReference>
<reference evidence="2" key="1">
    <citation type="submission" date="2021-01" db="EMBL/GenBank/DDBJ databases">
        <authorList>
            <person name="Corre E."/>
            <person name="Pelletier E."/>
            <person name="Niang G."/>
            <person name="Scheremetjew M."/>
            <person name="Finn R."/>
            <person name="Kale V."/>
            <person name="Holt S."/>
            <person name="Cochrane G."/>
            <person name="Meng A."/>
            <person name="Brown T."/>
            <person name="Cohen L."/>
        </authorList>
    </citation>
    <scope>NUCLEOTIDE SEQUENCE</scope>
    <source>
        <strain evidence="2">CCMP3107</strain>
    </source>
</reference>
<organism evidence="2">
    <name type="scientific">Heterosigma akashiwo</name>
    <name type="common">Chromophytic alga</name>
    <name type="synonym">Heterosigma carterae</name>
    <dbReference type="NCBI Taxonomy" id="2829"/>
    <lineage>
        <taxon>Eukaryota</taxon>
        <taxon>Sar</taxon>
        <taxon>Stramenopiles</taxon>
        <taxon>Ochrophyta</taxon>
        <taxon>Raphidophyceae</taxon>
        <taxon>Chattonellales</taxon>
        <taxon>Chattonellaceae</taxon>
        <taxon>Heterosigma</taxon>
    </lineage>
</organism>
<evidence type="ECO:0000259" key="1">
    <source>
        <dbReference type="Pfam" id="PF09830"/>
    </source>
</evidence>
<sequence length="159" mass="17822">MQLIPLDVLKEYRPDAAHSVPVDELIAQESSPTGIPFTISNFDFKHAVVRIDGKRTAPEVLFTLYTELLIHSGLLDDAYKEEFERGYSSPSSAKLLQHDYNLLMTPEWMMVIPRTQREFEGVDVNALGFAGLLLTRGEAPAQAVRQWGPLHILNGVAPY</sequence>
<dbReference type="InterPro" id="IPR009163">
    <property type="entry name" value="Ap4A_phos1/2"/>
</dbReference>
<dbReference type="AlphaFoldDB" id="A0A6V1NM67"/>
<feature type="domain" description="ATP adenylyltransferase C-terminal" evidence="1">
    <location>
        <begin position="41"/>
        <end position="156"/>
    </location>
</feature>
<dbReference type="GO" id="GO:0009117">
    <property type="term" value="P:nucleotide metabolic process"/>
    <property type="evidence" value="ECO:0007669"/>
    <property type="project" value="InterPro"/>
</dbReference>
<dbReference type="GO" id="GO:0003877">
    <property type="term" value="F:ATP:ADP adenylyltransferase activity"/>
    <property type="evidence" value="ECO:0007669"/>
    <property type="project" value="InterPro"/>
</dbReference>
<dbReference type="Pfam" id="PF09830">
    <property type="entry name" value="ATP_transf"/>
    <property type="match status" value="1"/>
</dbReference>
<accession>A0A6V1NM67</accession>